<gene>
    <name evidence="1" type="ORF">DSM107014_06640</name>
</gene>
<protein>
    <recommendedName>
        <fullName evidence="3">Phytanoyl-CoA dioxygenase</fullName>
    </recommendedName>
</protein>
<reference evidence="1" key="1">
    <citation type="submission" date="2021-02" db="EMBL/GenBank/DDBJ databases">
        <title>Metagenome analyses of Stigonema ocellatum DSM 106950, Chlorogloea purpurea SAG 13.99 and Gomphosphaeria aponina DSM 107014.</title>
        <authorList>
            <person name="Marter P."/>
            <person name="Huang S."/>
        </authorList>
    </citation>
    <scope>NUCLEOTIDE SEQUENCE</scope>
    <source>
        <strain evidence="1">JP213</strain>
    </source>
</reference>
<accession>A0A941JUU5</accession>
<evidence type="ECO:0000313" key="2">
    <source>
        <dbReference type="Proteomes" id="UP000767446"/>
    </source>
</evidence>
<evidence type="ECO:0000313" key="1">
    <source>
        <dbReference type="EMBL" id="MBR8827575.1"/>
    </source>
</evidence>
<dbReference type="EMBL" id="JADQBC010000035">
    <property type="protein sequence ID" value="MBR8827575.1"/>
    <property type="molecule type" value="Genomic_DNA"/>
</dbReference>
<proteinExistence type="predicted"/>
<dbReference type="Proteomes" id="UP000767446">
    <property type="component" value="Unassembled WGS sequence"/>
</dbReference>
<comment type="caution">
    <text evidence="1">The sequence shown here is derived from an EMBL/GenBank/DDBJ whole genome shotgun (WGS) entry which is preliminary data.</text>
</comment>
<evidence type="ECO:0008006" key="3">
    <source>
        <dbReference type="Google" id="ProtNLM"/>
    </source>
</evidence>
<organism evidence="1 2">
    <name type="scientific">Gomphosphaeria aponina SAG 52.96 = DSM 107014</name>
    <dbReference type="NCBI Taxonomy" id="1521640"/>
    <lineage>
        <taxon>Bacteria</taxon>
        <taxon>Bacillati</taxon>
        <taxon>Cyanobacteriota</taxon>
        <taxon>Cyanophyceae</taxon>
        <taxon>Oscillatoriophycideae</taxon>
        <taxon>Chroococcales</taxon>
        <taxon>Gomphosphaeriaceae</taxon>
        <taxon>Gomphosphaeria</taxon>
    </lineage>
</organism>
<dbReference type="Gene3D" id="2.60.120.620">
    <property type="entry name" value="q2cbj1_9rhob like domain"/>
    <property type="match status" value="1"/>
</dbReference>
<sequence>MVKKLRQRSTKKILFNPLTEKNPEAKCRGRFCAEILNPSLQQLYLENRDLINNLVKHNQLEREYIRNQGTQNERYLYHQLARIFKQEIFTARAKLGEEYISNNQDSLVNAQMEITAGIAITSLRGYPPFEAALAEAEKIITARKDNELPSKGSLDFLASSKKDFALNSAITQLALDPNLIIPITKYFGFLPIVFGFDINRAKSKKLLNWSSHLYHLDPEDIQQIKVFIYLSDVDENSGPFTALPADKSRLVTEQLHYTIGRLKDQEVDKIVGKGQEKVCLGAKGTVVFCDTNSCLHYGGRIKEKERYVLTIYYALPTSTWFPLFPGDGERRNLTPLLSNVTDTLLEKALLGDELLLPEERALSRYEQLQQLVNG</sequence>
<dbReference type="SUPFAM" id="SSF51197">
    <property type="entry name" value="Clavaminate synthase-like"/>
    <property type="match status" value="1"/>
</dbReference>
<name>A0A941JUU5_9CHRO</name>
<dbReference type="AlphaFoldDB" id="A0A941JUU5"/>